<evidence type="ECO:0000313" key="2">
    <source>
        <dbReference type="Proteomes" id="UP001153678"/>
    </source>
</evidence>
<organism evidence="1 2">
    <name type="scientific">Funneliformis geosporum</name>
    <dbReference type="NCBI Taxonomy" id="1117311"/>
    <lineage>
        <taxon>Eukaryota</taxon>
        <taxon>Fungi</taxon>
        <taxon>Fungi incertae sedis</taxon>
        <taxon>Mucoromycota</taxon>
        <taxon>Glomeromycotina</taxon>
        <taxon>Glomeromycetes</taxon>
        <taxon>Glomerales</taxon>
        <taxon>Glomeraceae</taxon>
        <taxon>Funneliformis</taxon>
    </lineage>
</organism>
<dbReference type="OrthoDB" id="10322911at2759"/>
<proteinExistence type="predicted"/>
<dbReference type="InterPro" id="IPR032675">
    <property type="entry name" value="LRR_dom_sf"/>
</dbReference>
<protein>
    <submittedName>
        <fullName evidence="1">16764_t:CDS:1</fullName>
    </submittedName>
</protein>
<evidence type="ECO:0000313" key="1">
    <source>
        <dbReference type="EMBL" id="CAI2163915.1"/>
    </source>
</evidence>
<keyword evidence="2" id="KW-1185">Reference proteome</keyword>
<comment type="caution">
    <text evidence="1">The sequence shown here is derived from an EMBL/GenBank/DDBJ whole genome shotgun (WGS) entry which is preliminary data.</text>
</comment>
<dbReference type="Gene3D" id="3.80.10.10">
    <property type="entry name" value="Ribonuclease Inhibitor"/>
    <property type="match status" value="1"/>
</dbReference>
<dbReference type="EMBL" id="CAMKVN010000120">
    <property type="protein sequence ID" value="CAI2163915.1"/>
    <property type="molecule type" value="Genomic_DNA"/>
</dbReference>
<gene>
    <name evidence="1" type="ORF">FWILDA_LOCUS1306</name>
</gene>
<name>A0A9W4SCD3_9GLOM</name>
<sequence length="517" mass="59211">MANRLPAECWEEIFENLDICSLHTAILINRRTFSAGIGKLWSSPFEIFENSKFTKTWKLLDVYLPYLSQETKDFLLGFKINIDKIPMKNPVFPYATLLKTLHLPYVDRGISLWLEKNDYDPHDLINYVKTMSTILRELVIVFLNQSNITNICAEKSKFIPGKYWPKKNANEQSYEVEQSHNGPYYWDSFFISFTRLPNVQSRLSNLSSLHCEGCLPSEFFFGLAEICHSIKDIRIRCGCIDSVGLNTLIKAQESGLVSFLLDASVDMPFLMNAFSKRSGKLKNLTSLGRYSIPLTTFRESPLESLIIKSYERVRKEYFEPLMTNPVQNLWKLELDLVGLQIESLITIIENSGSNLQVIYLKWQYVVGGYFGYNAPGLFTAIANHCTKLSSLNIAVNSKTVLQLYEITLSNPHMKSLTLRGDTIPGHKVDISEGIIKLANSESIPKKLELLQLDDDIMIQNADALDIFFSIAKTILIKPLKFQMIEGIFKTNQIPKCSEIFLKHHDILDKSFKMYLNK</sequence>
<dbReference type="Proteomes" id="UP001153678">
    <property type="component" value="Unassembled WGS sequence"/>
</dbReference>
<dbReference type="SUPFAM" id="SSF52047">
    <property type="entry name" value="RNI-like"/>
    <property type="match status" value="1"/>
</dbReference>
<accession>A0A9W4SCD3</accession>
<dbReference type="AlphaFoldDB" id="A0A9W4SCD3"/>
<reference evidence="1" key="1">
    <citation type="submission" date="2022-08" db="EMBL/GenBank/DDBJ databases">
        <authorList>
            <person name="Kallberg Y."/>
            <person name="Tangrot J."/>
            <person name="Rosling A."/>
        </authorList>
    </citation>
    <scope>NUCLEOTIDE SEQUENCE</scope>
    <source>
        <strain evidence="1">Wild A</strain>
    </source>
</reference>